<accession>A0A8J5Q978</accession>
<feature type="compositionally biased region" description="Basic and acidic residues" evidence="8">
    <location>
        <begin position="367"/>
        <end position="376"/>
    </location>
</feature>
<dbReference type="AlphaFoldDB" id="A0A8J5Q978"/>
<dbReference type="GO" id="GO:0005886">
    <property type="term" value="C:plasma membrane"/>
    <property type="evidence" value="ECO:0007669"/>
    <property type="project" value="TreeGrafter"/>
</dbReference>
<feature type="transmembrane region" description="Helical" evidence="9">
    <location>
        <begin position="171"/>
        <end position="191"/>
    </location>
</feature>
<evidence type="ECO:0000313" key="12">
    <source>
        <dbReference type="Proteomes" id="UP000694255"/>
    </source>
</evidence>
<evidence type="ECO:0000256" key="7">
    <source>
        <dbReference type="ARBA" id="ARBA00023303"/>
    </source>
</evidence>
<keyword evidence="12" id="KW-1185">Reference proteome</keyword>
<dbReference type="GO" id="GO:0030322">
    <property type="term" value="P:stabilization of membrane potential"/>
    <property type="evidence" value="ECO:0007669"/>
    <property type="project" value="TreeGrafter"/>
</dbReference>
<reference evidence="11 12" key="1">
    <citation type="journal article" date="2021" name="DNA Res.">
        <title>Genome analysis of Candida subhashii reveals its hybrid nature and dual mitochondrial genome conformations.</title>
        <authorList>
            <person name="Mixao V."/>
            <person name="Hegedusova E."/>
            <person name="Saus E."/>
            <person name="Pryszcz L.P."/>
            <person name="Cillingova A."/>
            <person name="Nosek J."/>
            <person name="Gabaldon T."/>
        </authorList>
    </citation>
    <scope>NUCLEOTIDE SEQUENCE [LARGE SCALE GENOMIC DNA]</scope>
    <source>
        <strain evidence="11 12">CBS 10753</strain>
    </source>
</reference>
<dbReference type="OrthoDB" id="297496at2759"/>
<dbReference type="PANTHER" id="PTHR11003">
    <property type="entry name" value="POTASSIUM CHANNEL, SUBFAMILY K"/>
    <property type="match status" value="1"/>
</dbReference>
<keyword evidence="6 9" id="KW-0472">Membrane</keyword>
<evidence type="ECO:0000256" key="5">
    <source>
        <dbReference type="ARBA" id="ARBA00023065"/>
    </source>
</evidence>
<evidence type="ECO:0000256" key="6">
    <source>
        <dbReference type="ARBA" id="ARBA00023136"/>
    </source>
</evidence>
<feature type="transmembrane region" description="Helical" evidence="9">
    <location>
        <begin position="316"/>
        <end position="334"/>
    </location>
</feature>
<dbReference type="GO" id="GO:0022841">
    <property type="term" value="F:potassium ion leak channel activity"/>
    <property type="evidence" value="ECO:0007669"/>
    <property type="project" value="TreeGrafter"/>
</dbReference>
<feature type="region of interest" description="Disordered" evidence="8">
    <location>
        <begin position="367"/>
        <end position="409"/>
    </location>
</feature>
<evidence type="ECO:0000259" key="10">
    <source>
        <dbReference type="Pfam" id="PF07885"/>
    </source>
</evidence>
<feature type="transmembrane region" description="Helical" evidence="9">
    <location>
        <begin position="286"/>
        <end position="304"/>
    </location>
</feature>
<protein>
    <submittedName>
        <fullName evidence="11">TOK1</fullName>
    </submittedName>
</protein>
<dbReference type="PANTHER" id="PTHR11003:SF291">
    <property type="entry name" value="IP11374P"/>
    <property type="match status" value="1"/>
</dbReference>
<evidence type="ECO:0000256" key="8">
    <source>
        <dbReference type="SAM" id="MobiDB-lite"/>
    </source>
</evidence>
<feature type="transmembrane region" description="Helical" evidence="9">
    <location>
        <begin position="88"/>
        <end position="118"/>
    </location>
</feature>
<evidence type="ECO:0000256" key="2">
    <source>
        <dbReference type="ARBA" id="ARBA00022448"/>
    </source>
</evidence>
<feature type="transmembrane region" description="Helical" evidence="9">
    <location>
        <begin position="138"/>
        <end position="159"/>
    </location>
</feature>
<keyword evidence="2" id="KW-0813">Transport</keyword>
<dbReference type="InterPro" id="IPR013099">
    <property type="entry name" value="K_chnl_dom"/>
</dbReference>
<dbReference type="InterPro" id="IPR003280">
    <property type="entry name" value="2pore_dom_K_chnl"/>
</dbReference>
<feature type="domain" description="Potassium channel" evidence="10">
    <location>
        <begin position="269"/>
        <end position="340"/>
    </location>
</feature>
<dbReference type="RefSeq" id="XP_049263292.1">
    <property type="nucleotide sequence ID" value="XM_049407297.1"/>
</dbReference>
<comment type="subcellular location">
    <subcellularLocation>
        <location evidence="1">Membrane</location>
        <topology evidence="1">Multi-pass membrane protein</topology>
    </subcellularLocation>
</comment>
<dbReference type="Pfam" id="PF07885">
    <property type="entry name" value="Ion_trans_2"/>
    <property type="match status" value="1"/>
</dbReference>
<dbReference type="GeneID" id="73470241"/>
<keyword evidence="3 9" id="KW-0812">Transmembrane</keyword>
<comment type="caution">
    <text evidence="11">The sequence shown here is derived from an EMBL/GenBank/DDBJ whole genome shotgun (WGS) entry which is preliminary data.</text>
</comment>
<keyword evidence="5" id="KW-0406">Ion transport</keyword>
<sequence length="556" mass="64451">MSSTNKFKESIHTVKSQLQPHQTYFTKLTQKRIENYQDKLTPLLHHNYEIAVDTDHSKTNPPVDFSNVLEVPMFSIINLRVQPGDDYFVLWFLISSYFPLIVACLGPLANMLGIISIMEKWKFDSVSQKLIKDDNKVIIMNSISLALGILGNVSLLMNFSGTVKYLISQCISIISWFCASIFLVAGILIANKRLEGQAGRSEGFYFIILLHFIIPNHWIWKYRANKCRFSVYVNEFLTPDQAFHKMRHIRTRVKSNQIRISLLIISIIFIGFWLLGALVFSTSENWTYFEGVYFCFMTLLTIGYGDFVPETSFGRMVFVCWAIGAVPLMTILVSDFGDELYELSNHTSYLFSKWIFKRGVEEHEVDHFKKRQREEEQSSDDESSVESKIVDSDQRPDEEEELETLEEESDPNAILQHLHLQAKRHNQKKLGILKSSAINRAEEKKKAHEDLLIFLEKLKPLITASIENPLKKYNQKKWEEILEVLDHDEIEAIRSNEKVADGFWLSDNSPLRLPLKEPNYLILRLYFKIEESLKNLVDAEIEAWEQLDQSDGSPVE</sequence>
<evidence type="ECO:0000256" key="1">
    <source>
        <dbReference type="ARBA" id="ARBA00004141"/>
    </source>
</evidence>
<feature type="compositionally biased region" description="Acidic residues" evidence="8">
    <location>
        <begin position="396"/>
        <end position="409"/>
    </location>
</feature>
<dbReference type="GO" id="GO:0015271">
    <property type="term" value="F:outward rectifier potassium channel activity"/>
    <property type="evidence" value="ECO:0007669"/>
    <property type="project" value="TreeGrafter"/>
</dbReference>
<evidence type="ECO:0000256" key="3">
    <source>
        <dbReference type="ARBA" id="ARBA00022692"/>
    </source>
</evidence>
<proteinExistence type="predicted"/>
<keyword evidence="4 9" id="KW-1133">Transmembrane helix</keyword>
<evidence type="ECO:0000313" key="11">
    <source>
        <dbReference type="EMBL" id="KAG7663059.1"/>
    </source>
</evidence>
<keyword evidence="7" id="KW-0407">Ion channel</keyword>
<organism evidence="11 12">
    <name type="scientific">[Candida] subhashii</name>
    <dbReference type="NCBI Taxonomy" id="561895"/>
    <lineage>
        <taxon>Eukaryota</taxon>
        <taxon>Fungi</taxon>
        <taxon>Dikarya</taxon>
        <taxon>Ascomycota</taxon>
        <taxon>Saccharomycotina</taxon>
        <taxon>Pichiomycetes</taxon>
        <taxon>Debaryomycetaceae</taxon>
        <taxon>Spathaspora</taxon>
    </lineage>
</organism>
<feature type="transmembrane region" description="Helical" evidence="9">
    <location>
        <begin position="260"/>
        <end position="280"/>
    </location>
</feature>
<dbReference type="EMBL" id="JAGSYN010000152">
    <property type="protein sequence ID" value="KAG7663059.1"/>
    <property type="molecule type" value="Genomic_DNA"/>
</dbReference>
<evidence type="ECO:0000256" key="9">
    <source>
        <dbReference type="SAM" id="Phobius"/>
    </source>
</evidence>
<name>A0A8J5Q978_9ASCO</name>
<gene>
    <name evidence="11" type="ORF">J8A68_003441</name>
</gene>
<dbReference type="Proteomes" id="UP000694255">
    <property type="component" value="Unassembled WGS sequence"/>
</dbReference>
<evidence type="ECO:0000256" key="4">
    <source>
        <dbReference type="ARBA" id="ARBA00022989"/>
    </source>
</evidence>
<feature type="transmembrane region" description="Helical" evidence="9">
    <location>
        <begin position="203"/>
        <end position="220"/>
    </location>
</feature>